<sequence length="55" mass="6140">FCTLSCGFPVGEEAMEKDSLTDRFEECQESRATKIENAVKEDEDNLHVTTSVSLV</sequence>
<organism evidence="1 2">
    <name type="scientific">Scyliorhinus torazame</name>
    <name type="common">Cloudy catshark</name>
    <name type="synonym">Catulus torazame</name>
    <dbReference type="NCBI Taxonomy" id="75743"/>
    <lineage>
        <taxon>Eukaryota</taxon>
        <taxon>Metazoa</taxon>
        <taxon>Chordata</taxon>
        <taxon>Craniata</taxon>
        <taxon>Vertebrata</taxon>
        <taxon>Chondrichthyes</taxon>
        <taxon>Elasmobranchii</taxon>
        <taxon>Galeomorphii</taxon>
        <taxon>Galeoidea</taxon>
        <taxon>Carcharhiniformes</taxon>
        <taxon>Scyliorhinidae</taxon>
        <taxon>Scyliorhinus</taxon>
    </lineage>
</organism>
<proteinExistence type="predicted"/>
<evidence type="ECO:0000313" key="2">
    <source>
        <dbReference type="Proteomes" id="UP000288216"/>
    </source>
</evidence>
<name>A0A401Q5D1_SCYTO</name>
<reference evidence="1 2" key="1">
    <citation type="journal article" date="2018" name="Nat. Ecol. Evol.">
        <title>Shark genomes provide insights into elasmobranch evolution and the origin of vertebrates.</title>
        <authorList>
            <person name="Hara Y"/>
            <person name="Yamaguchi K"/>
            <person name="Onimaru K"/>
            <person name="Kadota M"/>
            <person name="Koyanagi M"/>
            <person name="Keeley SD"/>
            <person name="Tatsumi K"/>
            <person name="Tanaka K"/>
            <person name="Motone F"/>
            <person name="Kageyama Y"/>
            <person name="Nozu R"/>
            <person name="Adachi N"/>
            <person name="Nishimura O"/>
            <person name="Nakagawa R"/>
            <person name="Tanegashima C"/>
            <person name="Kiyatake I"/>
            <person name="Matsumoto R"/>
            <person name="Murakumo K"/>
            <person name="Nishida K"/>
            <person name="Terakita A"/>
            <person name="Kuratani S"/>
            <person name="Sato K"/>
            <person name="Hyodo S Kuraku.S."/>
        </authorList>
    </citation>
    <scope>NUCLEOTIDE SEQUENCE [LARGE SCALE GENOMIC DNA]</scope>
</reference>
<gene>
    <name evidence="1" type="ORF">scyTo_0017242</name>
</gene>
<evidence type="ECO:0000313" key="1">
    <source>
        <dbReference type="EMBL" id="GCB80593.1"/>
    </source>
</evidence>
<keyword evidence="2" id="KW-1185">Reference proteome</keyword>
<protein>
    <submittedName>
        <fullName evidence="1">Uncharacterized protein</fullName>
    </submittedName>
</protein>
<dbReference type="Proteomes" id="UP000288216">
    <property type="component" value="Unassembled WGS sequence"/>
</dbReference>
<feature type="non-terminal residue" evidence="1">
    <location>
        <position position="1"/>
    </location>
</feature>
<dbReference type="AlphaFoldDB" id="A0A401Q5D1"/>
<accession>A0A401Q5D1</accession>
<dbReference type="EMBL" id="BFAA01011034">
    <property type="protein sequence ID" value="GCB80593.1"/>
    <property type="molecule type" value="Genomic_DNA"/>
</dbReference>
<comment type="caution">
    <text evidence="1">The sequence shown here is derived from an EMBL/GenBank/DDBJ whole genome shotgun (WGS) entry which is preliminary data.</text>
</comment>